<dbReference type="EMBL" id="GGEC01063892">
    <property type="protein sequence ID" value="MBX44376.1"/>
    <property type="molecule type" value="Transcribed_RNA"/>
</dbReference>
<keyword evidence="1" id="KW-0732">Signal</keyword>
<proteinExistence type="predicted"/>
<evidence type="ECO:0000313" key="2">
    <source>
        <dbReference type="EMBL" id="MBX44376.1"/>
    </source>
</evidence>
<accession>A0A2P2NPF8</accession>
<sequence length="57" mass="6250">MARRISPFSPYFLCVSSFFASVLFISDSDSGSSSENESEDAKVSTLWNSVFISIVFG</sequence>
<evidence type="ECO:0000256" key="1">
    <source>
        <dbReference type="SAM" id="SignalP"/>
    </source>
</evidence>
<feature type="signal peptide" evidence="1">
    <location>
        <begin position="1"/>
        <end position="28"/>
    </location>
</feature>
<name>A0A2P2NPF8_RHIMU</name>
<protein>
    <submittedName>
        <fullName evidence="2">Uncharacterized protein</fullName>
    </submittedName>
</protein>
<feature type="chain" id="PRO_5015191710" evidence="1">
    <location>
        <begin position="29"/>
        <end position="57"/>
    </location>
</feature>
<organism evidence="2">
    <name type="scientific">Rhizophora mucronata</name>
    <name type="common">Asiatic mangrove</name>
    <dbReference type="NCBI Taxonomy" id="61149"/>
    <lineage>
        <taxon>Eukaryota</taxon>
        <taxon>Viridiplantae</taxon>
        <taxon>Streptophyta</taxon>
        <taxon>Embryophyta</taxon>
        <taxon>Tracheophyta</taxon>
        <taxon>Spermatophyta</taxon>
        <taxon>Magnoliopsida</taxon>
        <taxon>eudicotyledons</taxon>
        <taxon>Gunneridae</taxon>
        <taxon>Pentapetalae</taxon>
        <taxon>rosids</taxon>
        <taxon>fabids</taxon>
        <taxon>Malpighiales</taxon>
        <taxon>Rhizophoraceae</taxon>
        <taxon>Rhizophora</taxon>
    </lineage>
</organism>
<reference evidence="2" key="1">
    <citation type="submission" date="2018-02" db="EMBL/GenBank/DDBJ databases">
        <title>Rhizophora mucronata_Transcriptome.</title>
        <authorList>
            <person name="Meera S.P."/>
            <person name="Sreeshan A."/>
            <person name="Augustine A."/>
        </authorList>
    </citation>
    <scope>NUCLEOTIDE SEQUENCE</scope>
    <source>
        <tissue evidence="2">Leaf</tissue>
    </source>
</reference>
<dbReference type="AlphaFoldDB" id="A0A2P2NPF8"/>